<evidence type="ECO:0000256" key="1">
    <source>
        <dbReference type="ARBA" id="ARBA00004370"/>
    </source>
</evidence>
<gene>
    <name evidence="9 10" type="primary">secE</name>
    <name evidence="10" type="ORF">ACFQ02_08270</name>
</gene>
<dbReference type="InterPro" id="IPR001901">
    <property type="entry name" value="Translocase_SecE/Sec61-g"/>
</dbReference>
<evidence type="ECO:0000256" key="9">
    <source>
        <dbReference type="HAMAP-Rule" id="MF_00422"/>
    </source>
</evidence>
<evidence type="ECO:0000256" key="5">
    <source>
        <dbReference type="ARBA" id="ARBA00022927"/>
    </source>
</evidence>
<evidence type="ECO:0000313" key="10">
    <source>
        <dbReference type="EMBL" id="MFD0966826.1"/>
    </source>
</evidence>
<dbReference type="InterPro" id="IPR005807">
    <property type="entry name" value="SecE_bac"/>
</dbReference>
<dbReference type="NCBIfam" id="NF004376">
    <property type="entry name" value="PRK05740.2-1"/>
    <property type="match status" value="1"/>
</dbReference>
<dbReference type="PANTHER" id="PTHR33910:SF1">
    <property type="entry name" value="PROTEIN TRANSLOCASE SUBUNIT SECE"/>
    <property type="match status" value="1"/>
</dbReference>
<dbReference type="HAMAP" id="MF_00422">
    <property type="entry name" value="SecE"/>
    <property type="match status" value="1"/>
</dbReference>
<name>A0ABW3IA36_9PAST</name>
<dbReference type="Proteomes" id="UP001596996">
    <property type="component" value="Unassembled WGS sequence"/>
</dbReference>
<dbReference type="EMBL" id="JBHTJN010000024">
    <property type="protein sequence ID" value="MFD0966826.1"/>
    <property type="molecule type" value="Genomic_DNA"/>
</dbReference>
<keyword evidence="8 9" id="KW-0472">Membrane</keyword>
<dbReference type="Gene3D" id="1.20.5.1030">
    <property type="entry name" value="Preprotein translocase secy subunit"/>
    <property type="match status" value="1"/>
</dbReference>
<dbReference type="RefSeq" id="WP_380821650.1">
    <property type="nucleotide sequence ID" value="NZ_JBHTJN010000024.1"/>
</dbReference>
<keyword evidence="5 9" id="KW-0653">Protein transport</keyword>
<dbReference type="InterPro" id="IPR038379">
    <property type="entry name" value="SecE_sf"/>
</dbReference>
<comment type="caution">
    <text evidence="9">Lacks conserved residue(s) required for the propagation of feature annotation.</text>
</comment>
<evidence type="ECO:0000256" key="8">
    <source>
        <dbReference type="ARBA" id="ARBA00023136"/>
    </source>
</evidence>
<evidence type="ECO:0000256" key="6">
    <source>
        <dbReference type="ARBA" id="ARBA00022989"/>
    </source>
</evidence>
<comment type="subcellular location">
    <subcellularLocation>
        <location evidence="1">Membrane</location>
    </subcellularLocation>
</comment>
<comment type="function">
    <text evidence="9">Essential subunit of the Sec protein translocation channel SecYEG. Clamps together the 2 halves of SecY. May contact the channel plug during translocation.</text>
</comment>
<dbReference type="PRINTS" id="PR01650">
    <property type="entry name" value="SECETRNLCASE"/>
</dbReference>
<accession>A0ABW3IA36</accession>
<organism evidence="10 11">
    <name type="scientific">Seminibacterium arietis</name>
    <dbReference type="NCBI Taxonomy" id="1173502"/>
    <lineage>
        <taxon>Bacteria</taxon>
        <taxon>Pseudomonadati</taxon>
        <taxon>Pseudomonadota</taxon>
        <taxon>Gammaproteobacteria</taxon>
        <taxon>Pasteurellales</taxon>
        <taxon>Pasteurellaceae</taxon>
        <taxon>Seminibacterium</taxon>
    </lineage>
</organism>
<dbReference type="PANTHER" id="PTHR33910">
    <property type="entry name" value="PROTEIN TRANSLOCASE SUBUNIT SECE"/>
    <property type="match status" value="1"/>
</dbReference>
<protein>
    <recommendedName>
        <fullName evidence="9">Protein translocase subunit SecE</fullName>
    </recommendedName>
</protein>
<keyword evidence="4 9" id="KW-0812">Transmembrane</keyword>
<keyword evidence="7 9" id="KW-0811">Translocation</keyword>
<feature type="transmembrane region" description="Helical" evidence="9">
    <location>
        <begin position="27"/>
        <end position="45"/>
    </location>
</feature>
<evidence type="ECO:0000256" key="7">
    <source>
        <dbReference type="ARBA" id="ARBA00023010"/>
    </source>
</evidence>
<comment type="similarity">
    <text evidence="9">Belongs to the SecE/SEC61-gamma family.</text>
</comment>
<dbReference type="Pfam" id="PF00584">
    <property type="entry name" value="SecE"/>
    <property type="match status" value="1"/>
</dbReference>
<evidence type="ECO:0000256" key="3">
    <source>
        <dbReference type="ARBA" id="ARBA00022475"/>
    </source>
</evidence>
<keyword evidence="2 9" id="KW-0813">Transport</keyword>
<keyword evidence="3 9" id="KW-1003">Cell membrane</keyword>
<comment type="subunit">
    <text evidence="9">Component of the Sec protein translocase complex. Heterotrimer consisting of SecY, SecE and SecG subunits. The heterotrimers can form oligomers, although 1 heterotrimer is thought to be able to translocate proteins. Interacts with the ribosome. Interacts with SecDF, and other proteins may be involved. Interacts with SecA.</text>
</comment>
<dbReference type="PROSITE" id="PS01067">
    <property type="entry name" value="SECE_SEC61G"/>
    <property type="match status" value="1"/>
</dbReference>
<sequence>MSLDIEKKKNTSELTESSKSKIVNRSLWLLSIVIICIAAFGNIYFVEKFVLPIRVVGVVVLLLIAFGIASTTNQGSKALVFLKDSRAELRKIVWPTRPEAMQTTLIVIGVTVVVSLILWGLDSIIVSIIGFLTNLRL</sequence>
<comment type="caution">
    <text evidence="10">The sequence shown here is derived from an EMBL/GenBank/DDBJ whole genome shotgun (WGS) entry which is preliminary data.</text>
</comment>
<evidence type="ECO:0000313" key="11">
    <source>
        <dbReference type="Proteomes" id="UP001596996"/>
    </source>
</evidence>
<evidence type="ECO:0000256" key="4">
    <source>
        <dbReference type="ARBA" id="ARBA00022692"/>
    </source>
</evidence>
<reference evidence="11" key="1">
    <citation type="journal article" date="2019" name="Int. J. Syst. Evol. Microbiol.">
        <title>The Global Catalogue of Microorganisms (GCM) 10K type strain sequencing project: providing services to taxonomists for standard genome sequencing and annotation.</title>
        <authorList>
            <consortium name="The Broad Institute Genomics Platform"/>
            <consortium name="The Broad Institute Genome Sequencing Center for Infectious Disease"/>
            <person name="Wu L."/>
            <person name="Ma J."/>
        </authorList>
    </citation>
    <scope>NUCLEOTIDE SEQUENCE [LARGE SCALE GENOMIC DNA]</scope>
    <source>
        <strain evidence="11">CCUG 61707</strain>
    </source>
</reference>
<keyword evidence="6 9" id="KW-1133">Transmembrane helix</keyword>
<dbReference type="NCBIfam" id="TIGR00964">
    <property type="entry name" value="secE_bact"/>
    <property type="match status" value="1"/>
</dbReference>
<evidence type="ECO:0000256" key="2">
    <source>
        <dbReference type="ARBA" id="ARBA00022448"/>
    </source>
</evidence>
<feature type="transmembrane region" description="Helical" evidence="9">
    <location>
        <begin position="51"/>
        <end position="69"/>
    </location>
</feature>
<feature type="transmembrane region" description="Helical" evidence="9">
    <location>
        <begin position="105"/>
        <end position="132"/>
    </location>
</feature>
<keyword evidence="11" id="KW-1185">Reference proteome</keyword>
<proteinExistence type="inferred from homology"/>